<evidence type="ECO:0000259" key="1">
    <source>
        <dbReference type="Pfam" id="PF00696"/>
    </source>
</evidence>
<dbReference type="AlphaFoldDB" id="A0A7J7NGQ1"/>
<dbReference type="OrthoDB" id="409889at2759"/>
<dbReference type="PANTHER" id="PTHR31110">
    <property type="entry name" value="PESTICIDAL CRYSTAL CRY8BA PROTEIN"/>
    <property type="match status" value="1"/>
</dbReference>
<gene>
    <name evidence="2" type="ORF">GIB67_031027</name>
</gene>
<evidence type="ECO:0000313" key="3">
    <source>
        <dbReference type="Proteomes" id="UP000541444"/>
    </source>
</evidence>
<accession>A0A7J7NGQ1</accession>
<sequence>MEDEVLEQTPPLPAMEDHEVLEQTPPLPAMEDHEVLEQMPLTEDILEVYEEVHCQLRRKYGEVEINDLPTDPGLRISIIFCLLYHAKPIIFIYLARACISRFKDCPLCGADIEKIEPDKDLQDVVDRFIEGHARIKRSQVDTNTKRENDECKTSGQVVETLAYDLVLESVMYLSYTMNVATPTRDFLKLVYELLVTVVKARTEKCLTQQELTLVPQTLILTATPKRCRSHMAKTDEFMSSNTETLLMDPMSISTSYIKMKNLCSNISNEIKADINIHNQHILPSSIDLSNIASAVYNTQLFKRLTSFLAILPPSSSSPHVTELLIATADFERDLELWKFRPVHGGVDSRKLFHNYIMVWVEDKQLSLLDLCKAKRNFRSSVAYTIFGHNPYKLTIMMMTVMNSVIIQSALEKLGVQTHLQTAFQMHGFAEPYSKQRAIRHLEKGRVVIFDGIGAGTGNPILTTDAAAALRASELNAEAVLKGTSVDSVYDFDSRNNNSNVAFGHSSLRELASRGITFMDLTALTFCEDNGVPVVVFNLLEPGNISRALCGDQVGTLVDKTGNNS</sequence>
<dbReference type="EMBL" id="JACGCM010000805">
    <property type="protein sequence ID" value="KAF6166243.1"/>
    <property type="molecule type" value="Genomic_DNA"/>
</dbReference>
<dbReference type="Gene3D" id="3.40.1160.10">
    <property type="entry name" value="Acetylglutamate kinase-like"/>
    <property type="match status" value="1"/>
</dbReference>
<proteinExistence type="predicted"/>
<dbReference type="PANTHER" id="PTHR31110:SF3">
    <property type="entry name" value="PORTAL PROTEIN"/>
    <property type="match status" value="1"/>
</dbReference>
<reference evidence="2 3" key="1">
    <citation type="journal article" date="2020" name="IScience">
        <title>Genome Sequencing of the Endangered Kingdonia uniflora (Circaeasteraceae, Ranunculales) Reveals Potential Mechanisms of Evolutionary Specialization.</title>
        <authorList>
            <person name="Sun Y."/>
            <person name="Deng T."/>
            <person name="Zhang A."/>
            <person name="Moore M.J."/>
            <person name="Landis J.B."/>
            <person name="Lin N."/>
            <person name="Zhang H."/>
            <person name="Zhang X."/>
            <person name="Huang J."/>
            <person name="Zhang X."/>
            <person name="Sun H."/>
            <person name="Wang H."/>
        </authorList>
    </citation>
    <scope>NUCLEOTIDE SEQUENCE [LARGE SCALE GENOMIC DNA]</scope>
    <source>
        <strain evidence="2">TB1705</strain>
        <tissue evidence="2">Leaf</tissue>
    </source>
</reference>
<dbReference type="InterPro" id="IPR036393">
    <property type="entry name" value="AceGlu_kinase-like_sf"/>
</dbReference>
<name>A0A7J7NGQ1_9MAGN</name>
<protein>
    <recommendedName>
        <fullName evidence="1">Aspartate/glutamate/uridylate kinase domain-containing protein</fullName>
    </recommendedName>
</protein>
<dbReference type="Pfam" id="PF00696">
    <property type="entry name" value="AA_kinase"/>
    <property type="match status" value="1"/>
</dbReference>
<organism evidence="2 3">
    <name type="scientific">Kingdonia uniflora</name>
    <dbReference type="NCBI Taxonomy" id="39325"/>
    <lineage>
        <taxon>Eukaryota</taxon>
        <taxon>Viridiplantae</taxon>
        <taxon>Streptophyta</taxon>
        <taxon>Embryophyta</taxon>
        <taxon>Tracheophyta</taxon>
        <taxon>Spermatophyta</taxon>
        <taxon>Magnoliopsida</taxon>
        <taxon>Ranunculales</taxon>
        <taxon>Circaeasteraceae</taxon>
        <taxon>Kingdonia</taxon>
    </lineage>
</organism>
<keyword evidence="3" id="KW-1185">Reference proteome</keyword>
<dbReference type="SUPFAM" id="SSF53633">
    <property type="entry name" value="Carbamate kinase-like"/>
    <property type="match status" value="1"/>
</dbReference>
<comment type="caution">
    <text evidence="2">The sequence shown here is derived from an EMBL/GenBank/DDBJ whole genome shotgun (WGS) entry which is preliminary data.</text>
</comment>
<evidence type="ECO:0000313" key="2">
    <source>
        <dbReference type="EMBL" id="KAF6166243.1"/>
    </source>
</evidence>
<dbReference type="Proteomes" id="UP000541444">
    <property type="component" value="Unassembled WGS sequence"/>
</dbReference>
<feature type="domain" description="Aspartate/glutamate/uridylate kinase" evidence="1">
    <location>
        <begin position="392"/>
        <end position="537"/>
    </location>
</feature>
<dbReference type="InterPro" id="IPR001048">
    <property type="entry name" value="Asp/Glu/Uridylate_kinase"/>
</dbReference>